<evidence type="ECO:0000313" key="2">
    <source>
        <dbReference type="EMBL" id="GCF94190.1"/>
    </source>
</evidence>
<evidence type="ECO:0000313" key="3">
    <source>
        <dbReference type="Proteomes" id="UP000290567"/>
    </source>
</evidence>
<organism evidence="2 3">
    <name type="scientific">Enterococcus florum</name>
    <dbReference type="NCBI Taxonomy" id="2480627"/>
    <lineage>
        <taxon>Bacteria</taxon>
        <taxon>Bacillati</taxon>
        <taxon>Bacillota</taxon>
        <taxon>Bacilli</taxon>
        <taxon>Lactobacillales</taxon>
        <taxon>Enterococcaceae</taxon>
        <taxon>Enterococcus</taxon>
    </lineage>
</organism>
<dbReference type="GO" id="GO:0016020">
    <property type="term" value="C:membrane"/>
    <property type="evidence" value="ECO:0007669"/>
    <property type="project" value="InterPro"/>
</dbReference>
<protein>
    <submittedName>
        <fullName evidence="2">FMN-binding protein</fullName>
    </submittedName>
</protein>
<feature type="domain" description="FMN-binding" evidence="1">
    <location>
        <begin position="65"/>
        <end position="131"/>
    </location>
</feature>
<keyword evidence="3" id="KW-1185">Reference proteome</keyword>
<comment type="caution">
    <text evidence="2">The sequence shown here is derived from an EMBL/GenBank/DDBJ whole genome shotgun (WGS) entry which is preliminary data.</text>
</comment>
<accession>A0A4P5P8L3</accession>
<proteinExistence type="predicted"/>
<dbReference type="GO" id="GO:0010181">
    <property type="term" value="F:FMN binding"/>
    <property type="evidence" value="ECO:0007669"/>
    <property type="project" value="InterPro"/>
</dbReference>
<dbReference type="RefSeq" id="WP_146622626.1">
    <property type="nucleotide sequence ID" value="NZ_BJCC01000015.1"/>
</dbReference>
<name>A0A4P5P8L3_9ENTE</name>
<evidence type="ECO:0000259" key="1">
    <source>
        <dbReference type="SMART" id="SM00900"/>
    </source>
</evidence>
<dbReference type="Gene3D" id="3.90.1010.20">
    <property type="match status" value="1"/>
</dbReference>
<dbReference type="SMART" id="SM00900">
    <property type="entry name" value="FMN_bind"/>
    <property type="match status" value="1"/>
</dbReference>
<dbReference type="Pfam" id="PF04205">
    <property type="entry name" value="FMN_bind"/>
    <property type="match status" value="1"/>
</dbReference>
<dbReference type="EMBL" id="BJCC01000015">
    <property type="protein sequence ID" value="GCF94190.1"/>
    <property type="molecule type" value="Genomic_DNA"/>
</dbReference>
<dbReference type="OrthoDB" id="307864at2"/>
<sequence length="136" mass="15118">MSKKMRVIVILGSVMVLLAAGYGIYYFRRMQNYKSIINQITIHDVDLSTVEDGEYIGEKDADIIGAKVKVTVKDHKIEKIDLEHRNDRGEKAEVIPQRIIQQQKISVDAVSGATNSSKVIQKAVETALVGDSNDSD</sequence>
<reference evidence="3" key="1">
    <citation type="submission" date="2019-02" db="EMBL/GenBank/DDBJ databases">
        <title>Draft genome sequence of Enterococcus sp. Gos25-1.</title>
        <authorList>
            <person name="Tanaka N."/>
            <person name="Shiwa Y."/>
            <person name="Fujita N."/>
        </authorList>
    </citation>
    <scope>NUCLEOTIDE SEQUENCE [LARGE SCALE GENOMIC DNA]</scope>
    <source>
        <strain evidence="3">Gos25-1</strain>
    </source>
</reference>
<dbReference type="InterPro" id="IPR007329">
    <property type="entry name" value="FMN-bd"/>
</dbReference>
<dbReference type="AlphaFoldDB" id="A0A4P5P8L3"/>
<dbReference type="Proteomes" id="UP000290567">
    <property type="component" value="Unassembled WGS sequence"/>
</dbReference>
<gene>
    <name evidence="2" type="ORF">NRIC_20810</name>
</gene>